<gene>
    <name evidence="1" type="ORF">HPB50_023422</name>
</gene>
<reference evidence="1" key="1">
    <citation type="submission" date="2020-05" db="EMBL/GenBank/DDBJ databases">
        <title>Large-scale comparative analyses of tick genomes elucidate their genetic diversity and vector capacities.</title>
        <authorList>
            <person name="Jia N."/>
            <person name="Wang J."/>
            <person name="Shi W."/>
            <person name="Du L."/>
            <person name="Sun Y."/>
            <person name="Zhan W."/>
            <person name="Jiang J."/>
            <person name="Wang Q."/>
            <person name="Zhang B."/>
            <person name="Ji P."/>
            <person name="Sakyi L.B."/>
            <person name="Cui X."/>
            <person name="Yuan T."/>
            <person name="Jiang B."/>
            <person name="Yang W."/>
            <person name="Lam T.T.-Y."/>
            <person name="Chang Q."/>
            <person name="Ding S."/>
            <person name="Wang X."/>
            <person name="Zhu J."/>
            <person name="Ruan X."/>
            <person name="Zhao L."/>
            <person name="Wei J."/>
            <person name="Que T."/>
            <person name="Du C."/>
            <person name="Cheng J."/>
            <person name="Dai P."/>
            <person name="Han X."/>
            <person name="Huang E."/>
            <person name="Gao Y."/>
            <person name="Liu J."/>
            <person name="Shao H."/>
            <person name="Ye R."/>
            <person name="Li L."/>
            <person name="Wei W."/>
            <person name="Wang X."/>
            <person name="Wang C."/>
            <person name="Yang T."/>
            <person name="Huo Q."/>
            <person name="Li W."/>
            <person name="Guo W."/>
            <person name="Chen H."/>
            <person name="Zhou L."/>
            <person name="Ni X."/>
            <person name="Tian J."/>
            <person name="Zhou Y."/>
            <person name="Sheng Y."/>
            <person name="Liu T."/>
            <person name="Pan Y."/>
            <person name="Xia L."/>
            <person name="Li J."/>
            <person name="Zhao F."/>
            <person name="Cao W."/>
        </authorList>
    </citation>
    <scope>NUCLEOTIDE SEQUENCE</scope>
    <source>
        <strain evidence="1">Hyas-2018</strain>
    </source>
</reference>
<organism evidence="1 2">
    <name type="scientific">Hyalomma asiaticum</name>
    <name type="common">Tick</name>
    <dbReference type="NCBI Taxonomy" id="266040"/>
    <lineage>
        <taxon>Eukaryota</taxon>
        <taxon>Metazoa</taxon>
        <taxon>Ecdysozoa</taxon>
        <taxon>Arthropoda</taxon>
        <taxon>Chelicerata</taxon>
        <taxon>Arachnida</taxon>
        <taxon>Acari</taxon>
        <taxon>Parasitiformes</taxon>
        <taxon>Ixodida</taxon>
        <taxon>Ixodoidea</taxon>
        <taxon>Ixodidae</taxon>
        <taxon>Hyalomminae</taxon>
        <taxon>Hyalomma</taxon>
    </lineage>
</organism>
<evidence type="ECO:0000313" key="1">
    <source>
        <dbReference type="EMBL" id="KAH6948314.1"/>
    </source>
</evidence>
<accession>A0ACB7TQ68</accession>
<comment type="caution">
    <text evidence="1">The sequence shown here is derived from an EMBL/GenBank/DDBJ whole genome shotgun (WGS) entry which is preliminary data.</text>
</comment>
<name>A0ACB7TQ68_HYAAI</name>
<keyword evidence="2" id="KW-1185">Reference proteome</keyword>
<dbReference type="Proteomes" id="UP000821845">
    <property type="component" value="Chromosome 1"/>
</dbReference>
<proteinExistence type="predicted"/>
<evidence type="ECO:0000313" key="2">
    <source>
        <dbReference type="Proteomes" id="UP000821845"/>
    </source>
</evidence>
<dbReference type="EMBL" id="CM023481">
    <property type="protein sequence ID" value="KAH6948314.1"/>
    <property type="molecule type" value="Genomic_DNA"/>
</dbReference>
<sequence>MFRHSLEFRQPLRHPLKLQPGYRFNSKVLEKMTAIVLFALLTGCSGAGVSDVNRYMDRVLGYEMADMISNNRLDPMRVAPYHTKLGAPGTLSAEMRIVNITGLKQIRRQGDCSGPRTSGPFQTTISCNAVIDNVAVSATSDLSYMRTASRPIGTRADFDTIRVHVEVTSTLRKPTTVNPILLGTPSLRVSFFVGLEQFPPDSVIRKGYEQELSGLLEERLREVYLLNLVTACRAVPFPY</sequence>
<protein>
    <submittedName>
        <fullName evidence="1">Uncharacterized protein</fullName>
    </submittedName>
</protein>